<gene>
    <name evidence="2" type="ORF">A3I48_04030</name>
</gene>
<dbReference type="AlphaFoldDB" id="A0A1F5MH55"/>
<comment type="caution">
    <text evidence="2">The sequence shown here is derived from an EMBL/GenBank/DDBJ whole genome shotgun (WGS) entry which is preliminary data.</text>
</comment>
<protein>
    <recommendedName>
        <fullName evidence="1">HTH cro/C1-type domain-containing protein</fullName>
    </recommendedName>
</protein>
<dbReference type="InterPro" id="IPR001387">
    <property type="entry name" value="Cro/C1-type_HTH"/>
</dbReference>
<evidence type="ECO:0000313" key="2">
    <source>
        <dbReference type="EMBL" id="OGE64704.1"/>
    </source>
</evidence>
<proteinExistence type="predicted"/>
<dbReference type="Pfam" id="PF01381">
    <property type="entry name" value="HTH_3"/>
    <property type="match status" value="1"/>
</dbReference>
<dbReference type="GO" id="GO:0003677">
    <property type="term" value="F:DNA binding"/>
    <property type="evidence" value="ECO:0007669"/>
    <property type="project" value="InterPro"/>
</dbReference>
<accession>A0A1F5MH55</accession>
<evidence type="ECO:0000259" key="1">
    <source>
        <dbReference type="PROSITE" id="PS50943"/>
    </source>
</evidence>
<evidence type="ECO:0000313" key="3">
    <source>
        <dbReference type="Proteomes" id="UP000178859"/>
    </source>
</evidence>
<dbReference type="CDD" id="cd00093">
    <property type="entry name" value="HTH_XRE"/>
    <property type="match status" value="1"/>
</dbReference>
<dbReference type="SMART" id="SM00530">
    <property type="entry name" value="HTH_XRE"/>
    <property type="match status" value="1"/>
</dbReference>
<reference evidence="2 3" key="1">
    <citation type="journal article" date="2016" name="Nat. Commun.">
        <title>Thousands of microbial genomes shed light on interconnected biogeochemical processes in an aquifer system.</title>
        <authorList>
            <person name="Anantharaman K."/>
            <person name="Brown C.T."/>
            <person name="Hug L.A."/>
            <person name="Sharon I."/>
            <person name="Castelle C.J."/>
            <person name="Probst A.J."/>
            <person name="Thomas B.C."/>
            <person name="Singh A."/>
            <person name="Wilkins M.J."/>
            <person name="Karaoz U."/>
            <person name="Brodie E.L."/>
            <person name="Williams K.H."/>
            <person name="Hubbard S.S."/>
            <person name="Banfield J.F."/>
        </authorList>
    </citation>
    <scope>NUCLEOTIDE SEQUENCE [LARGE SCALE GENOMIC DNA]</scope>
</reference>
<feature type="domain" description="HTH cro/C1-type" evidence="1">
    <location>
        <begin position="40"/>
        <end position="94"/>
    </location>
</feature>
<dbReference type="SUPFAM" id="SSF47413">
    <property type="entry name" value="lambda repressor-like DNA-binding domains"/>
    <property type="match status" value="1"/>
</dbReference>
<dbReference type="Proteomes" id="UP000178859">
    <property type="component" value="Unassembled WGS sequence"/>
</dbReference>
<dbReference type="PROSITE" id="PS50943">
    <property type="entry name" value="HTH_CROC1"/>
    <property type="match status" value="1"/>
</dbReference>
<sequence length="98" mass="11091">MKKVPGFVTWTEFRKELMSNPKVKKAYEDLQPEFAIVQAIIDARVKKKISQEDLAKRMGTGQAVISRLENANARPSLSLIKRLADALGLKVELRLTPR</sequence>
<dbReference type="Gene3D" id="1.10.260.40">
    <property type="entry name" value="lambda repressor-like DNA-binding domains"/>
    <property type="match status" value="1"/>
</dbReference>
<dbReference type="EMBL" id="MFDT01000047">
    <property type="protein sequence ID" value="OGE64704.1"/>
    <property type="molecule type" value="Genomic_DNA"/>
</dbReference>
<organism evidence="2 3">
    <name type="scientific">Candidatus Daviesbacteria bacterium RIFCSPLOWO2_02_FULL_36_7</name>
    <dbReference type="NCBI Taxonomy" id="1797792"/>
    <lineage>
        <taxon>Bacteria</taxon>
        <taxon>Candidatus Daviesiibacteriota</taxon>
    </lineage>
</organism>
<dbReference type="InterPro" id="IPR010982">
    <property type="entry name" value="Lambda_DNA-bd_dom_sf"/>
</dbReference>
<name>A0A1F5MH55_9BACT</name>